<accession>A0A6L2ZNG9</accession>
<sequence>MNNDSVRLQHPNEFEPLNDEDYKKFQLQYLLLAIRTIDALNPHRNGPLRKGAGSFLQIINTQPQENQGEYLLEALKKQEYKAINFVAAGHHELGLGELQKKATPAQAVTHLKQTVTVLTDIEQHFPKIKNDLVSKIQFDQFQNVRQSLSGSTIPVFQLKRKIVPKANLLSATLSIETPKQSVVKKYVAVSGSFGGKLGGKYCEHSVGIGETTYVHALRKDNKANVFPLYAGFDRAADTEVKVIKTVDQDFRTIKNRGSRFSSATIDMTSTYPACPSCLSVSTIYAYENKVKVNLVSYAPLRDR</sequence>
<dbReference type="Proteomes" id="UP000504714">
    <property type="component" value="Unassembled WGS sequence"/>
</dbReference>
<organism evidence="1 2">
    <name type="scientific">Candidatus Regiella insecticola</name>
    <dbReference type="NCBI Taxonomy" id="138073"/>
    <lineage>
        <taxon>Bacteria</taxon>
        <taxon>Pseudomonadati</taxon>
        <taxon>Pseudomonadota</taxon>
        <taxon>Gammaproteobacteria</taxon>
        <taxon>Enterobacterales</taxon>
        <taxon>Enterobacteriaceae</taxon>
        <taxon>aphid secondary symbionts</taxon>
        <taxon>Candidatus Regiella</taxon>
    </lineage>
</organism>
<dbReference type="EMBL" id="BLXO01000002">
    <property type="protein sequence ID" value="GFN46089.1"/>
    <property type="molecule type" value="Genomic_DNA"/>
</dbReference>
<evidence type="ECO:0000313" key="2">
    <source>
        <dbReference type="Proteomes" id="UP000504714"/>
    </source>
</evidence>
<gene>
    <name evidence="1" type="ORF">RINTU1_15230</name>
</gene>
<proteinExistence type="predicted"/>
<reference evidence="1 2" key="1">
    <citation type="submission" date="2020-06" db="EMBL/GenBank/DDBJ databases">
        <title>The genome sequence of Candidatus Regiella insecticola strain Tut.</title>
        <authorList>
            <person name="Nikoh N."/>
            <person name="Tsuchida T."/>
            <person name="Koga R."/>
            <person name="Oshima K."/>
            <person name="Hattori M."/>
            <person name="Fukatsu T."/>
        </authorList>
    </citation>
    <scope>NUCLEOTIDE SEQUENCE [LARGE SCALE GENOMIC DNA]</scope>
    <source>
        <strain evidence="1 2">Tut</strain>
    </source>
</reference>
<dbReference type="AlphaFoldDB" id="A0A6L2ZNG9"/>
<comment type="caution">
    <text evidence="1">The sequence shown here is derived from an EMBL/GenBank/DDBJ whole genome shotgun (WGS) entry which is preliminary data.</text>
</comment>
<protein>
    <submittedName>
        <fullName evidence="1">Uncharacterized protein</fullName>
    </submittedName>
</protein>
<name>A0A6L2ZNG9_9ENTR</name>
<evidence type="ECO:0000313" key="1">
    <source>
        <dbReference type="EMBL" id="GFN46089.1"/>
    </source>
</evidence>